<evidence type="ECO:0000256" key="2">
    <source>
        <dbReference type="ARBA" id="ARBA00009347"/>
    </source>
</evidence>
<feature type="domain" description="Acyl-CoA dehydrogenase/oxidase N-terminal" evidence="8">
    <location>
        <begin position="8"/>
        <end position="95"/>
    </location>
</feature>
<dbReference type="Gene3D" id="2.40.110.10">
    <property type="entry name" value="Butyryl-CoA Dehydrogenase, subunit A, domain 2"/>
    <property type="match status" value="1"/>
</dbReference>
<dbReference type="InterPro" id="IPR046373">
    <property type="entry name" value="Acyl-CoA_Oxase/DH_mid-dom_sf"/>
</dbReference>
<evidence type="ECO:0000259" key="8">
    <source>
        <dbReference type="Pfam" id="PF02771"/>
    </source>
</evidence>
<dbReference type="GO" id="GO:0003995">
    <property type="term" value="F:acyl-CoA dehydrogenase activity"/>
    <property type="evidence" value="ECO:0007669"/>
    <property type="project" value="TreeGrafter"/>
</dbReference>
<dbReference type="PANTHER" id="PTHR43884">
    <property type="entry name" value="ACYL-COA DEHYDROGENASE"/>
    <property type="match status" value="1"/>
</dbReference>
<reference evidence="9 10" key="1">
    <citation type="submission" date="2019-08" db="EMBL/GenBank/DDBJ databases">
        <title>Massilia golmudensis sp. nov., isolated from sand in the Qinghai-Tibetan Plateau.</title>
        <authorList>
            <person name="Zhang B."/>
        </authorList>
    </citation>
    <scope>NUCLEOTIDE SEQUENCE [LARGE SCALE GENOMIC DNA]</scope>
    <source>
        <strain evidence="9 10">GEM5</strain>
    </source>
</reference>
<dbReference type="Proteomes" id="UP000321413">
    <property type="component" value="Unassembled WGS sequence"/>
</dbReference>
<dbReference type="EMBL" id="VPFD01000008">
    <property type="protein sequence ID" value="TXG00206.1"/>
    <property type="molecule type" value="Genomic_DNA"/>
</dbReference>
<feature type="domain" description="Acyl-CoA dehydrogenase/oxidase C-terminal" evidence="6">
    <location>
        <begin position="339"/>
        <end position="404"/>
    </location>
</feature>
<name>A0A5C7FZ33_9BURK</name>
<dbReference type="Pfam" id="PF02770">
    <property type="entry name" value="Acyl-CoA_dh_M"/>
    <property type="match status" value="1"/>
</dbReference>
<dbReference type="InterPro" id="IPR009075">
    <property type="entry name" value="AcylCo_DH/oxidase_C"/>
</dbReference>
<comment type="similarity">
    <text evidence="2">Belongs to the acyl-CoA dehydrogenase family.</text>
</comment>
<evidence type="ECO:0000256" key="1">
    <source>
        <dbReference type="ARBA" id="ARBA00001974"/>
    </source>
</evidence>
<dbReference type="SUPFAM" id="SSF56645">
    <property type="entry name" value="Acyl-CoA dehydrogenase NM domain-like"/>
    <property type="match status" value="1"/>
</dbReference>
<evidence type="ECO:0000313" key="10">
    <source>
        <dbReference type="Proteomes" id="UP000321413"/>
    </source>
</evidence>
<dbReference type="InterPro" id="IPR006091">
    <property type="entry name" value="Acyl-CoA_Oxase/DH_mid-dom"/>
</dbReference>
<dbReference type="InterPro" id="IPR013786">
    <property type="entry name" value="AcylCoA_DH/ox_N"/>
</dbReference>
<evidence type="ECO:0000256" key="4">
    <source>
        <dbReference type="ARBA" id="ARBA00022827"/>
    </source>
</evidence>
<dbReference type="Gene3D" id="1.10.540.10">
    <property type="entry name" value="Acyl-CoA dehydrogenase/oxidase, N-terminal domain"/>
    <property type="match status" value="1"/>
</dbReference>
<dbReference type="GO" id="GO:0050660">
    <property type="term" value="F:flavin adenine dinucleotide binding"/>
    <property type="evidence" value="ECO:0007669"/>
    <property type="project" value="InterPro"/>
</dbReference>
<evidence type="ECO:0000259" key="7">
    <source>
        <dbReference type="Pfam" id="PF02770"/>
    </source>
</evidence>
<accession>A0A5C7FZ33</accession>
<proteinExistence type="inferred from homology"/>
<keyword evidence="3" id="KW-0285">Flavoprotein</keyword>
<dbReference type="SUPFAM" id="SSF47203">
    <property type="entry name" value="Acyl-CoA dehydrogenase C-terminal domain-like"/>
    <property type="match status" value="1"/>
</dbReference>
<keyword evidence="4" id="KW-0274">FAD</keyword>
<dbReference type="RefSeq" id="WP_147934559.1">
    <property type="nucleotide sequence ID" value="NZ_VPFD01000008.1"/>
</dbReference>
<gene>
    <name evidence="9" type="ORF">FVD38_09300</name>
</gene>
<evidence type="ECO:0000259" key="6">
    <source>
        <dbReference type="Pfam" id="PF00441"/>
    </source>
</evidence>
<comment type="cofactor">
    <cofactor evidence="1">
        <name>FAD</name>
        <dbReference type="ChEBI" id="CHEBI:57692"/>
    </cofactor>
</comment>
<dbReference type="CDD" id="cd00567">
    <property type="entry name" value="ACAD"/>
    <property type="match status" value="1"/>
</dbReference>
<dbReference type="InterPro" id="IPR036250">
    <property type="entry name" value="AcylCo_DH-like_C"/>
</dbReference>
<feature type="domain" description="Acyl-CoA oxidase/dehydrogenase middle" evidence="7">
    <location>
        <begin position="118"/>
        <end position="217"/>
    </location>
</feature>
<sequence>MHFELNGEQQQLADAIRRWIGRDYGFETRRAIVHSESGVSLEAWATMVELGLTALPVPEAHGGFGGDALSMFAVMQELGRGLVVEPYVATVLGAEFLRQGGGHGALLERVAAGETKLACALGERQSRHDAFDISTRAEDIDGRYRLHGEKLVVLHGAEADALIVSARSAQSAVGLGSAANVGNVQGMDGVSLFVVPRDSAGLRITGYRTLDGLRAASVVLDGVMVGPDAVIGPVEEGAAILDAALDYGAGLLCAEALGVMQALFDTTLEYLKTRQQFGAPIGKFQALQHRMADMAIHLEQARSMALLAALALTRSAGSAGSANADAGVNAGVNAGAGRDADGDLAMRRRVVSAAKYRVGLAARFIGQGAIQLHGGMGVTDELPASHYFKRLSMIELTLGDMDHHLERFIAQPGFREAA</sequence>
<keyword evidence="10" id="KW-1185">Reference proteome</keyword>
<feature type="domain" description="Acyl-CoA dehydrogenase/oxidase C-terminal" evidence="6">
    <location>
        <begin position="236"/>
        <end position="318"/>
    </location>
</feature>
<keyword evidence="5" id="KW-0560">Oxidoreductase</keyword>
<evidence type="ECO:0000256" key="5">
    <source>
        <dbReference type="ARBA" id="ARBA00023002"/>
    </source>
</evidence>
<evidence type="ECO:0000313" key="9">
    <source>
        <dbReference type="EMBL" id="TXG00206.1"/>
    </source>
</evidence>
<protein>
    <submittedName>
        <fullName evidence="9">Pimeloyl-CoA dehydrogenase small subunit</fullName>
    </submittedName>
</protein>
<dbReference type="AlphaFoldDB" id="A0A5C7FZ33"/>
<dbReference type="Gene3D" id="1.20.140.10">
    <property type="entry name" value="Butyryl-CoA Dehydrogenase, subunit A, domain 3"/>
    <property type="match status" value="1"/>
</dbReference>
<organism evidence="9 10">
    <name type="scientific">Massilia arenae</name>
    <dbReference type="NCBI Taxonomy" id="2603288"/>
    <lineage>
        <taxon>Bacteria</taxon>
        <taxon>Pseudomonadati</taxon>
        <taxon>Pseudomonadota</taxon>
        <taxon>Betaproteobacteria</taxon>
        <taxon>Burkholderiales</taxon>
        <taxon>Oxalobacteraceae</taxon>
        <taxon>Telluria group</taxon>
        <taxon>Massilia</taxon>
    </lineage>
</organism>
<dbReference type="PANTHER" id="PTHR43884:SF20">
    <property type="entry name" value="ACYL-COA DEHYDROGENASE FADE28"/>
    <property type="match status" value="1"/>
</dbReference>
<comment type="caution">
    <text evidence="9">The sequence shown here is derived from an EMBL/GenBank/DDBJ whole genome shotgun (WGS) entry which is preliminary data.</text>
</comment>
<evidence type="ECO:0000256" key="3">
    <source>
        <dbReference type="ARBA" id="ARBA00022630"/>
    </source>
</evidence>
<dbReference type="Pfam" id="PF02771">
    <property type="entry name" value="Acyl-CoA_dh_N"/>
    <property type="match status" value="1"/>
</dbReference>
<dbReference type="Pfam" id="PF00441">
    <property type="entry name" value="Acyl-CoA_dh_1"/>
    <property type="match status" value="2"/>
</dbReference>
<dbReference type="InterPro" id="IPR009100">
    <property type="entry name" value="AcylCoA_DH/oxidase_NM_dom_sf"/>
</dbReference>
<dbReference type="InterPro" id="IPR037069">
    <property type="entry name" value="AcylCoA_DH/ox_N_sf"/>
</dbReference>